<dbReference type="EMBL" id="CAXHTA020000017">
    <property type="protein sequence ID" value="CAL5227388.1"/>
    <property type="molecule type" value="Genomic_DNA"/>
</dbReference>
<dbReference type="SMART" id="SM00380">
    <property type="entry name" value="AP2"/>
    <property type="match status" value="2"/>
</dbReference>
<dbReference type="InterPro" id="IPR036955">
    <property type="entry name" value="AP2/ERF_dom_sf"/>
</dbReference>
<evidence type="ECO:0000256" key="4">
    <source>
        <dbReference type="ARBA" id="ARBA00023163"/>
    </source>
</evidence>
<dbReference type="InterPro" id="IPR016177">
    <property type="entry name" value="DNA-bd_dom_sf"/>
</dbReference>
<keyword evidence="5" id="KW-0539">Nucleus</keyword>
<proteinExistence type="predicted"/>
<evidence type="ECO:0000256" key="2">
    <source>
        <dbReference type="ARBA" id="ARBA00023015"/>
    </source>
</evidence>
<feature type="signal peptide" evidence="6">
    <location>
        <begin position="1"/>
        <end position="24"/>
    </location>
</feature>
<dbReference type="PANTHER" id="PTHR32467">
    <property type="entry name" value="AP2-LIKE ETHYLENE-RESPONSIVE TRANSCRIPTION FACTOR"/>
    <property type="match status" value="1"/>
</dbReference>
<dbReference type="Proteomes" id="UP001497392">
    <property type="component" value="Unassembled WGS sequence"/>
</dbReference>
<evidence type="ECO:0000313" key="8">
    <source>
        <dbReference type="EMBL" id="CAL5227388.1"/>
    </source>
</evidence>
<evidence type="ECO:0000256" key="3">
    <source>
        <dbReference type="ARBA" id="ARBA00023125"/>
    </source>
</evidence>
<evidence type="ECO:0000256" key="1">
    <source>
        <dbReference type="ARBA" id="ARBA00004123"/>
    </source>
</evidence>
<feature type="domain" description="AP2/ERF" evidence="7">
    <location>
        <begin position="33"/>
        <end position="89"/>
    </location>
</feature>
<keyword evidence="2" id="KW-0805">Transcription regulation</keyword>
<keyword evidence="6" id="KW-0732">Signal</keyword>
<dbReference type="PROSITE" id="PS51032">
    <property type="entry name" value="AP2_ERF"/>
    <property type="match status" value="2"/>
</dbReference>
<comment type="subcellular location">
    <subcellularLocation>
        <location evidence="1">Nucleus</location>
    </subcellularLocation>
</comment>
<feature type="domain" description="AP2/ERF" evidence="7">
    <location>
        <begin position="125"/>
        <end position="182"/>
    </location>
</feature>
<keyword evidence="9" id="KW-1185">Reference proteome</keyword>
<evidence type="ECO:0000313" key="9">
    <source>
        <dbReference type="Proteomes" id="UP001497392"/>
    </source>
</evidence>
<dbReference type="Gene3D" id="3.30.730.10">
    <property type="entry name" value="AP2/ERF domain"/>
    <property type="match status" value="2"/>
</dbReference>
<name>A0ABP1G9Q2_9CHLO</name>
<dbReference type="SUPFAM" id="SSF54171">
    <property type="entry name" value="DNA-binding domain"/>
    <property type="match status" value="2"/>
</dbReference>
<evidence type="ECO:0000256" key="6">
    <source>
        <dbReference type="SAM" id="SignalP"/>
    </source>
</evidence>
<dbReference type="CDD" id="cd00018">
    <property type="entry name" value="AP2"/>
    <property type="match status" value="1"/>
</dbReference>
<comment type="caution">
    <text evidence="8">The sequence shown here is derived from an EMBL/GenBank/DDBJ whole genome shotgun (WGS) entry which is preliminary data.</text>
</comment>
<keyword evidence="4" id="KW-0804">Transcription</keyword>
<dbReference type="InterPro" id="IPR001471">
    <property type="entry name" value="AP2/ERF_dom"/>
</dbReference>
<evidence type="ECO:0000256" key="5">
    <source>
        <dbReference type="ARBA" id="ARBA00023242"/>
    </source>
</evidence>
<protein>
    <submittedName>
        <fullName evidence="8">G10341 protein</fullName>
    </submittedName>
</protein>
<gene>
    <name evidence="8" type="primary">g10341</name>
    <name evidence="8" type="ORF">VP750_LOCUS9294</name>
</gene>
<accession>A0ABP1G9Q2</accession>
<evidence type="ECO:0000259" key="7">
    <source>
        <dbReference type="PROSITE" id="PS51032"/>
    </source>
</evidence>
<feature type="chain" id="PRO_5046928987" evidence="6">
    <location>
        <begin position="25"/>
        <end position="398"/>
    </location>
</feature>
<keyword evidence="3" id="KW-0238">DNA-binding</keyword>
<organism evidence="8 9">
    <name type="scientific">Coccomyxa viridis</name>
    <dbReference type="NCBI Taxonomy" id="1274662"/>
    <lineage>
        <taxon>Eukaryota</taxon>
        <taxon>Viridiplantae</taxon>
        <taxon>Chlorophyta</taxon>
        <taxon>core chlorophytes</taxon>
        <taxon>Trebouxiophyceae</taxon>
        <taxon>Trebouxiophyceae incertae sedis</taxon>
        <taxon>Coccomyxaceae</taxon>
        <taxon>Coccomyxa</taxon>
    </lineage>
</organism>
<dbReference type="PANTHER" id="PTHR32467:SF213">
    <property type="entry name" value="OS03G0770700 PROTEIN"/>
    <property type="match status" value="1"/>
</dbReference>
<reference evidence="8 9" key="1">
    <citation type="submission" date="2024-06" db="EMBL/GenBank/DDBJ databases">
        <authorList>
            <person name="Kraege A."/>
            <person name="Thomma B."/>
        </authorList>
    </citation>
    <scope>NUCLEOTIDE SEQUENCE [LARGE SCALE GENOMIC DNA]</scope>
</reference>
<sequence length="398" mass="43981">MTLIAMQCISVILITASVTDEAYTLDAEDTSDVSKGTRKAKRTGRYEAHIWQEGKQIYLGGFDAEEQAALAYDLAALKFRGTDAQTNYDKCTYEQEMLQFDEVTKEEVVQTLRRQSKGFQKTSSQYRGVTRHQKGKWEARIGQMVGKKYKYLGLFTTELEAAQAYDRESVTRKGVDAITNFDLSHYTELLSSEDVEEATRRGLLSAPEMATADESAGLVAWQGVPDQELDSMTTLLEGTLGPASVAQQGLMTIDNWADPPLRGYSSMPAMQTLPEDYQLDSFAGALSQAKYAMPDGITPKSVFEWQLPSGTASPSTPQHDLVQTTPYMPAQGWILQHLEAEILSSGGVLKPYTAIPDTSSTSIAMRAEEGAPLEDPHDQSHLAFLLGDEWMQGLQNKE</sequence>